<sequence>MTRQDPVGPVPRLALPSGETVPILGQGTWMMGEGTRTRREEVAALRLGLDLGMTLIDTAEMYAGGGAEEVVAEAVAGRRDEVFLVSKVLPQNASRQGTIAACERSLRRLRTDRIDLYLLHWCGRVPLAETLEAFDQLVRAGKIRYWGVSNFDTDDMEELVQLAGGAQVATNQVLYNLTRRGIEFDLLPWCRERRIPIMAYSPIEQGRMLGNPALRRVAERHGATAAQVALAWLLRQRDVMVIPKAARPEHVRENRAALDLQLTAEDLAELNRAFPAPTRKVPLEVL</sequence>
<proteinExistence type="predicted"/>
<dbReference type="CDD" id="cd19138">
    <property type="entry name" value="AKR_YeaE"/>
    <property type="match status" value="1"/>
</dbReference>
<dbReference type="SUPFAM" id="SSF51430">
    <property type="entry name" value="NAD(P)-linked oxidoreductase"/>
    <property type="match status" value="1"/>
</dbReference>
<accession>A0ABS4JPJ3</accession>
<evidence type="ECO:0000313" key="3">
    <source>
        <dbReference type="Proteomes" id="UP001519289"/>
    </source>
</evidence>
<dbReference type="PIRSF" id="PIRSF000097">
    <property type="entry name" value="AKR"/>
    <property type="match status" value="1"/>
</dbReference>
<dbReference type="Proteomes" id="UP001519289">
    <property type="component" value="Unassembled WGS sequence"/>
</dbReference>
<dbReference type="RefSeq" id="WP_209465610.1">
    <property type="nucleotide sequence ID" value="NZ_JAGGLG010000005.1"/>
</dbReference>
<dbReference type="Pfam" id="PF00248">
    <property type="entry name" value="Aldo_ket_red"/>
    <property type="match status" value="1"/>
</dbReference>
<keyword evidence="3" id="KW-1185">Reference proteome</keyword>
<dbReference type="PANTHER" id="PTHR43638">
    <property type="entry name" value="OXIDOREDUCTASE, ALDO/KETO REDUCTASE FAMILY PROTEIN"/>
    <property type="match status" value="1"/>
</dbReference>
<name>A0ABS4JPJ3_9FIRM</name>
<dbReference type="PRINTS" id="PR00069">
    <property type="entry name" value="ALDKETRDTASE"/>
</dbReference>
<comment type="caution">
    <text evidence="2">The sequence shown here is derived from an EMBL/GenBank/DDBJ whole genome shotgun (WGS) entry which is preliminary data.</text>
</comment>
<dbReference type="InterPro" id="IPR023210">
    <property type="entry name" value="NADP_OxRdtase_dom"/>
</dbReference>
<evidence type="ECO:0000259" key="1">
    <source>
        <dbReference type="Pfam" id="PF00248"/>
    </source>
</evidence>
<reference evidence="2 3" key="1">
    <citation type="submission" date="2021-03" db="EMBL/GenBank/DDBJ databases">
        <title>Genomic Encyclopedia of Type Strains, Phase IV (KMG-IV): sequencing the most valuable type-strain genomes for metagenomic binning, comparative biology and taxonomic classification.</title>
        <authorList>
            <person name="Goeker M."/>
        </authorList>
    </citation>
    <scope>NUCLEOTIDE SEQUENCE [LARGE SCALE GENOMIC DNA]</scope>
    <source>
        <strain evidence="2 3">DSM 27138</strain>
    </source>
</reference>
<dbReference type="PANTHER" id="PTHR43638:SF3">
    <property type="entry name" value="ALDEHYDE REDUCTASE"/>
    <property type="match status" value="1"/>
</dbReference>
<evidence type="ECO:0000313" key="2">
    <source>
        <dbReference type="EMBL" id="MBP2017463.1"/>
    </source>
</evidence>
<dbReference type="Gene3D" id="3.20.20.100">
    <property type="entry name" value="NADP-dependent oxidoreductase domain"/>
    <property type="match status" value="1"/>
</dbReference>
<organism evidence="2 3">
    <name type="scientific">Symbiobacterium terraclitae</name>
    <dbReference type="NCBI Taxonomy" id="557451"/>
    <lineage>
        <taxon>Bacteria</taxon>
        <taxon>Bacillati</taxon>
        <taxon>Bacillota</taxon>
        <taxon>Clostridia</taxon>
        <taxon>Eubacteriales</taxon>
        <taxon>Symbiobacteriaceae</taxon>
        <taxon>Symbiobacterium</taxon>
    </lineage>
</organism>
<gene>
    <name evidence="2" type="ORF">J2Z79_000846</name>
</gene>
<feature type="domain" description="NADP-dependent oxidoreductase" evidence="1">
    <location>
        <begin position="24"/>
        <end position="272"/>
    </location>
</feature>
<dbReference type="EMBL" id="JAGGLG010000005">
    <property type="protein sequence ID" value="MBP2017463.1"/>
    <property type="molecule type" value="Genomic_DNA"/>
</dbReference>
<dbReference type="InterPro" id="IPR036812">
    <property type="entry name" value="NAD(P)_OxRdtase_dom_sf"/>
</dbReference>
<protein>
    <submittedName>
        <fullName evidence="2">Diketogulonate reductase-like aldo/keto reductase</fullName>
    </submittedName>
</protein>
<dbReference type="InterPro" id="IPR020471">
    <property type="entry name" value="AKR"/>
</dbReference>